<dbReference type="InterPro" id="IPR035979">
    <property type="entry name" value="RBD_domain_sf"/>
</dbReference>
<feature type="compositionally biased region" description="Low complexity" evidence="2">
    <location>
        <begin position="248"/>
        <end position="265"/>
    </location>
</feature>
<reference evidence="4 5" key="1">
    <citation type="submission" date="2024-01" db="EMBL/GenBank/DDBJ databases">
        <authorList>
            <consortium name="Genoscope - CEA"/>
            <person name="William W."/>
        </authorList>
    </citation>
    <scope>NUCLEOTIDE SEQUENCE [LARGE SCALE GENOMIC DNA]</scope>
    <source>
        <strain evidence="4 5">29B2s-10</strain>
    </source>
</reference>
<dbReference type="Proteomes" id="UP001497600">
    <property type="component" value="Chromosome A"/>
</dbReference>
<accession>A0ABP0E6T2</accession>
<dbReference type="PROSITE" id="PS50102">
    <property type="entry name" value="RRM"/>
    <property type="match status" value="1"/>
</dbReference>
<feature type="region of interest" description="Disordered" evidence="2">
    <location>
        <begin position="240"/>
        <end position="272"/>
    </location>
</feature>
<dbReference type="InterPro" id="IPR000504">
    <property type="entry name" value="RRM_dom"/>
</dbReference>
<dbReference type="PANTHER" id="PTHR32343">
    <property type="entry name" value="SERINE/ARGININE-RICH SPLICING FACTOR"/>
    <property type="match status" value="1"/>
</dbReference>
<keyword evidence="5" id="KW-1185">Reference proteome</keyword>
<dbReference type="SMART" id="SM00360">
    <property type="entry name" value="RRM"/>
    <property type="match status" value="1"/>
</dbReference>
<dbReference type="SUPFAM" id="SSF54928">
    <property type="entry name" value="RNA-binding domain, RBD"/>
    <property type="match status" value="1"/>
</dbReference>
<gene>
    <name evidence="4" type="ORF">CAAN4_A11628</name>
</gene>
<evidence type="ECO:0000256" key="2">
    <source>
        <dbReference type="SAM" id="MobiDB-lite"/>
    </source>
</evidence>
<dbReference type="EMBL" id="OZ004253">
    <property type="protein sequence ID" value="CAK7894263.1"/>
    <property type="molecule type" value="Genomic_DNA"/>
</dbReference>
<organism evidence="4 5">
    <name type="scientific">[Candida] anglica</name>
    <dbReference type="NCBI Taxonomy" id="148631"/>
    <lineage>
        <taxon>Eukaryota</taxon>
        <taxon>Fungi</taxon>
        <taxon>Dikarya</taxon>
        <taxon>Ascomycota</taxon>
        <taxon>Saccharomycotina</taxon>
        <taxon>Pichiomycetes</taxon>
        <taxon>Debaryomycetaceae</taxon>
        <taxon>Kurtzmaniella</taxon>
    </lineage>
</organism>
<evidence type="ECO:0000313" key="5">
    <source>
        <dbReference type="Proteomes" id="UP001497600"/>
    </source>
</evidence>
<feature type="domain" description="RRM" evidence="3">
    <location>
        <begin position="1"/>
        <end position="76"/>
    </location>
</feature>
<dbReference type="Gene3D" id="3.30.70.330">
    <property type="match status" value="1"/>
</dbReference>
<name>A0ABP0E6T2_9ASCO</name>
<evidence type="ECO:0000313" key="4">
    <source>
        <dbReference type="EMBL" id="CAK7894263.1"/>
    </source>
</evidence>
<dbReference type="Pfam" id="PF00076">
    <property type="entry name" value="RRM_1"/>
    <property type="match status" value="1"/>
</dbReference>
<evidence type="ECO:0000259" key="3">
    <source>
        <dbReference type="PROSITE" id="PS50102"/>
    </source>
</evidence>
<protein>
    <recommendedName>
        <fullName evidence="3">RRM domain-containing protein</fullName>
    </recommendedName>
</protein>
<proteinExistence type="predicted"/>
<dbReference type="PANTHER" id="PTHR32343:SF10">
    <property type="entry name" value="RNA-BINDING REGION RNP-1 DOMAIN-CONTAINING PROTEIN"/>
    <property type="match status" value="1"/>
</dbReference>
<sequence length="272" mass="29944">MSIIASRIPKTVTTEKLTEFFSFCGKIKAVNPIKSTEEKFQSVEVIFESEKALQTALLLNEAELDGVAIKVVQAESGGLPSYSEAAPSGGVTHGDHKFQNDALATGDNTYDDVSQEEKPKYAIMAQLLASGYVVSDKLIDQAIKTDSEKGYSAKFMSFLENLDKKWIHSQEPQSTANKTTEQVSSKLTEWTNAFSKSGYKTKLDHYYEQATAHPYGKKVSQFYKQVAKDAKDVHAEARRLAELKKSQSTPTESTPSSTTATPAETIKPKPLN</sequence>
<keyword evidence="1" id="KW-0694">RNA-binding</keyword>
<dbReference type="InterPro" id="IPR012677">
    <property type="entry name" value="Nucleotide-bd_a/b_plait_sf"/>
</dbReference>
<evidence type="ECO:0000256" key="1">
    <source>
        <dbReference type="PROSITE-ProRule" id="PRU00176"/>
    </source>
</evidence>